<evidence type="ECO:0000313" key="2">
    <source>
        <dbReference type="Proteomes" id="UP000594220"/>
    </source>
</evidence>
<dbReference type="PANTHER" id="PTHR37679:SF1">
    <property type="entry name" value="ARMADILLO-LIKE HELICAL DOMAIN-CONTAINING PROTEIN 2"/>
    <property type="match status" value="1"/>
</dbReference>
<name>A0A7M4E8D3_CROPO</name>
<proteinExistence type="predicted"/>
<sequence>FTGLCTFFRCYETFIKSLYSSEEDKPDDSADSVFHRPNIIVYGTQLRSTELPMEQRAKAAASIGLLAYTGEPNAGTYASEYIQDLCDILLLPDISAKVKILVLQGLSGICYINYNNQNKAKDLNLTDALLACLDEDKDSSSDKPEGILVKSWTCYFLTVMCYNNIPYIKILREKGGEMLENKLELLASLDWSSWPCNYAELLSSLLGFQKSQNISNT</sequence>
<dbReference type="Ensembl" id="ENSCPRT00005006971.1">
    <property type="protein sequence ID" value="ENSCPRP00005005949.1"/>
    <property type="gene ID" value="ENSCPRG00005004253.1"/>
</dbReference>
<accession>A0A7M4E8D3</accession>
<dbReference type="AlphaFoldDB" id="A0A7M4E8D3"/>
<organism evidence="1 2">
    <name type="scientific">Crocodylus porosus</name>
    <name type="common">Saltwater crocodile</name>
    <name type="synonym">Estuarine crocodile</name>
    <dbReference type="NCBI Taxonomy" id="8502"/>
    <lineage>
        <taxon>Eukaryota</taxon>
        <taxon>Metazoa</taxon>
        <taxon>Chordata</taxon>
        <taxon>Craniata</taxon>
        <taxon>Vertebrata</taxon>
        <taxon>Euteleostomi</taxon>
        <taxon>Archelosauria</taxon>
        <taxon>Archosauria</taxon>
        <taxon>Crocodylia</taxon>
        <taxon>Longirostres</taxon>
        <taxon>Crocodylidae</taxon>
        <taxon>Crocodylus</taxon>
    </lineage>
</organism>
<dbReference type="SUPFAM" id="SSF48371">
    <property type="entry name" value="ARM repeat"/>
    <property type="match status" value="1"/>
</dbReference>
<dbReference type="Proteomes" id="UP000594220">
    <property type="component" value="Unplaced"/>
</dbReference>
<dbReference type="OMA" id="GWPENFA"/>
<dbReference type="Pfam" id="PF17822">
    <property type="entry name" value="ARMH2"/>
    <property type="match status" value="1"/>
</dbReference>
<evidence type="ECO:0000313" key="1">
    <source>
        <dbReference type="Ensembl" id="ENSCPRP00005005949.1"/>
    </source>
</evidence>
<dbReference type="GeneTree" id="ENSGT00530000068834"/>
<reference evidence="1" key="1">
    <citation type="submission" date="2025-08" db="UniProtKB">
        <authorList>
            <consortium name="Ensembl"/>
        </authorList>
    </citation>
    <scope>IDENTIFICATION</scope>
</reference>
<dbReference type="PANTHER" id="PTHR37679">
    <property type="entry name" value="ARMADILLO-LIKE HELICAL DOMAIN-CONTAINING PROTEIN 2"/>
    <property type="match status" value="1"/>
</dbReference>
<dbReference type="InterPro" id="IPR011989">
    <property type="entry name" value="ARM-like"/>
</dbReference>
<gene>
    <name evidence="1" type="primary">ARMH2</name>
</gene>
<dbReference type="InterPro" id="IPR016024">
    <property type="entry name" value="ARM-type_fold"/>
</dbReference>
<keyword evidence="2" id="KW-1185">Reference proteome</keyword>
<dbReference type="Gene3D" id="1.25.10.10">
    <property type="entry name" value="Leucine-rich Repeat Variant"/>
    <property type="match status" value="1"/>
</dbReference>
<reference evidence="1" key="2">
    <citation type="submission" date="2025-09" db="UniProtKB">
        <authorList>
            <consortium name="Ensembl"/>
        </authorList>
    </citation>
    <scope>IDENTIFICATION</scope>
</reference>
<dbReference type="InterPro" id="IPR040268">
    <property type="entry name" value="ARMH2"/>
</dbReference>
<protein>
    <submittedName>
        <fullName evidence="1">Armadillo like helical domain containing 2</fullName>
    </submittedName>
</protein>